<dbReference type="SUPFAM" id="SSF53383">
    <property type="entry name" value="PLP-dependent transferases"/>
    <property type="match status" value="1"/>
</dbReference>
<evidence type="ECO:0000256" key="5">
    <source>
        <dbReference type="ARBA" id="ARBA00022898"/>
    </source>
</evidence>
<gene>
    <name evidence="8" type="ORF">LOX96_10395</name>
</gene>
<comment type="caution">
    <text evidence="8">The sequence shown here is derived from an EMBL/GenBank/DDBJ whole genome shotgun (WGS) entry which is preliminary data.</text>
</comment>
<feature type="domain" description="Aminotransferase class I/classII large" evidence="7">
    <location>
        <begin position="92"/>
        <end position="449"/>
    </location>
</feature>
<proteinExistence type="inferred from homology"/>
<evidence type="ECO:0000256" key="1">
    <source>
        <dbReference type="ARBA" id="ARBA00001933"/>
    </source>
</evidence>
<dbReference type="Gene3D" id="3.90.1150.10">
    <property type="entry name" value="Aspartate Aminotransferase, domain 1"/>
    <property type="match status" value="1"/>
</dbReference>
<sequence length="627" mass="70715">MLTPEGRSGDKLDKTMLLNMWANTLNDEARFSVRTKPFIFAGMGKPTFPVNLHMVEMFLAYWSAIKILIKSTADAVVKDDKEAKPKQSSAIDYGDGRSDFLPRKVMAEAMTDWYNAPITADNVLYTAGGAGALHIIFTAFNSLYEDIPKYRVITPFPHYSLYAANKKHQLHPIDVMKEPGYQLTATALEASIKSAYKLAELDNNLPKVVLLCNPSNPLGTIIPEDELKKIAAVLRKYPDLKIVMDEAYAEMCWSSPKAPSLLTIAPDLRQRITILRSATKALSAAGERLGMLMTFDNQLMDAFREHNIVAIGHAARSAQLAYAYTMLNFSEEERQKLENYYKPKVEYVYERAKKMGAAMPDPKYKVDGTFYVLCDLSDLLGEEIPQEAKRALGKTGNIQTSEELVYSLLFQDSLMLGPGSYFGMPSNNGFVRITCSGDEEELKEIMDRLEARLLDVRQKKALHLINEINNQITQLDGAPETFSTLKPSLLNRLSSIKLNMNDTLDLKTQNIALKKLLFDVKCEVNLVTPESRVCLGQQLSAFFVSAKGTFKQKQKQLGLEDEWRKFVDENFTDGPVKNYFLNLKEEEKKTCKAWLQHLRTLENQNFAEMAPSTENLSETPHLKMNVA</sequence>
<dbReference type="InterPro" id="IPR004839">
    <property type="entry name" value="Aminotransferase_I/II_large"/>
</dbReference>
<dbReference type="InterPro" id="IPR004838">
    <property type="entry name" value="NHTrfase_class1_PyrdxlP-BS"/>
</dbReference>
<dbReference type="Pfam" id="PF00155">
    <property type="entry name" value="Aminotran_1_2"/>
    <property type="match status" value="1"/>
</dbReference>
<dbReference type="EMBL" id="JAJKBJ010000011">
    <property type="protein sequence ID" value="MCL9684504.1"/>
    <property type="molecule type" value="Genomic_DNA"/>
</dbReference>
<dbReference type="Proteomes" id="UP001139721">
    <property type="component" value="Unassembled WGS sequence"/>
</dbReference>
<dbReference type="Gene3D" id="3.40.640.10">
    <property type="entry name" value="Type I PLP-dependent aspartate aminotransferase-like (Major domain)"/>
    <property type="match status" value="1"/>
</dbReference>
<comment type="cofactor">
    <cofactor evidence="1 6">
        <name>pyridoxal 5'-phosphate</name>
        <dbReference type="ChEBI" id="CHEBI:597326"/>
    </cofactor>
</comment>
<organism evidence="8 9">
    <name type="scientific">Legionella maioricensis</name>
    <dbReference type="NCBI Taxonomy" id="2896528"/>
    <lineage>
        <taxon>Bacteria</taxon>
        <taxon>Pseudomonadati</taxon>
        <taxon>Pseudomonadota</taxon>
        <taxon>Gammaproteobacteria</taxon>
        <taxon>Legionellales</taxon>
        <taxon>Legionellaceae</taxon>
        <taxon>Legionella</taxon>
    </lineage>
</organism>
<keyword evidence="5" id="KW-0663">Pyridoxal phosphate</keyword>
<dbReference type="InterPro" id="IPR015424">
    <property type="entry name" value="PyrdxlP-dep_Trfase"/>
</dbReference>
<dbReference type="AlphaFoldDB" id="A0A9X2D102"/>
<dbReference type="PANTHER" id="PTHR46383:SF1">
    <property type="entry name" value="ASPARTATE AMINOTRANSFERASE"/>
    <property type="match status" value="1"/>
</dbReference>
<name>A0A9X2D102_9GAMM</name>
<dbReference type="CDD" id="cd00609">
    <property type="entry name" value="AAT_like"/>
    <property type="match status" value="1"/>
</dbReference>
<protein>
    <recommendedName>
        <fullName evidence="6">Aminotransferase</fullName>
        <ecNumber evidence="6">2.6.1.-</ecNumber>
    </recommendedName>
</protein>
<evidence type="ECO:0000259" key="7">
    <source>
        <dbReference type="Pfam" id="PF00155"/>
    </source>
</evidence>
<dbReference type="GO" id="GO:0008483">
    <property type="term" value="F:transaminase activity"/>
    <property type="evidence" value="ECO:0007669"/>
    <property type="project" value="UniProtKB-KW"/>
</dbReference>
<evidence type="ECO:0000313" key="9">
    <source>
        <dbReference type="Proteomes" id="UP001139721"/>
    </source>
</evidence>
<dbReference type="InterPro" id="IPR015421">
    <property type="entry name" value="PyrdxlP-dep_Trfase_major"/>
</dbReference>
<dbReference type="PROSITE" id="PS00105">
    <property type="entry name" value="AA_TRANSFER_CLASS_1"/>
    <property type="match status" value="1"/>
</dbReference>
<dbReference type="InterPro" id="IPR015422">
    <property type="entry name" value="PyrdxlP-dep_Trfase_small"/>
</dbReference>
<comment type="similarity">
    <text evidence="2 6">Belongs to the class-I pyridoxal-phosphate-dependent aminotransferase family.</text>
</comment>
<keyword evidence="9" id="KW-1185">Reference proteome</keyword>
<keyword evidence="4 6" id="KW-0808">Transferase</keyword>
<dbReference type="GO" id="GO:0030170">
    <property type="term" value="F:pyridoxal phosphate binding"/>
    <property type="evidence" value="ECO:0007669"/>
    <property type="project" value="InterPro"/>
</dbReference>
<evidence type="ECO:0000256" key="6">
    <source>
        <dbReference type="RuleBase" id="RU000481"/>
    </source>
</evidence>
<evidence type="ECO:0000256" key="2">
    <source>
        <dbReference type="ARBA" id="ARBA00007441"/>
    </source>
</evidence>
<dbReference type="GO" id="GO:0006520">
    <property type="term" value="P:amino acid metabolic process"/>
    <property type="evidence" value="ECO:0007669"/>
    <property type="project" value="InterPro"/>
</dbReference>
<reference evidence="8" key="1">
    <citation type="submission" date="2021-11" db="EMBL/GenBank/DDBJ databases">
        <title>Legionella maioricencis sp. nov., a new species isolated from hot water samples in Mallorca.</title>
        <authorList>
            <person name="Crespi S."/>
            <person name="Drasar V."/>
            <person name="Salva-Serra F."/>
            <person name="Jaen-Luchoro D."/>
            <person name="Pineiro-Iglesias B."/>
            <person name="Aliaga F."/>
            <person name="Fernandez-Juarez V."/>
            <person name="Coll G."/>
            <person name="Moore E.R.B."/>
            <person name="Bennasar-Figueras A."/>
        </authorList>
    </citation>
    <scope>NUCLEOTIDE SEQUENCE</scope>
    <source>
        <strain evidence="8">HCPI-6</strain>
    </source>
</reference>
<dbReference type="InterPro" id="IPR050596">
    <property type="entry name" value="AspAT/PAT-like"/>
</dbReference>
<dbReference type="RefSeq" id="WP_250422118.1">
    <property type="nucleotide sequence ID" value="NZ_JAJKBJ010000011.1"/>
</dbReference>
<evidence type="ECO:0000256" key="4">
    <source>
        <dbReference type="ARBA" id="ARBA00022679"/>
    </source>
</evidence>
<accession>A0A9X2D102</accession>
<evidence type="ECO:0000313" key="8">
    <source>
        <dbReference type="EMBL" id="MCL9684504.1"/>
    </source>
</evidence>
<keyword evidence="3 6" id="KW-0032">Aminotransferase</keyword>
<dbReference type="PANTHER" id="PTHR46383">
    <property type="entry name" value="ASPARTATE AMINOTRANSFERASE"/>
    <property type="match status" value="1"/>
</dbReference>
<evidence type="ECO:0000256" key="3">
    <source>
        <dbReference type="ARBA" id="ARBA00022576"/>
    </source>
</evidence>
<dbReference type="EC" id="2.6.1.-" evidence="6"/>